<sequence>MRQTGENDTKRGCSGVTSSCQLVTKSCFPSVSHARQTRVRCVTMGGERQQNGRLFEDGACMQTLASAQRGQLHVHSKTVSFQRGGARDVSGRLGGAFK</sequence>
<reference evidence="1 2" key="1">
    <citation type="journal article" date="2023" name="Sci. Data">
        <title>Genome assembly of the Korean intertidal mud-creeper Batillaria attramentaria.</title>
        <authorList>
            <person name="Patra A.K."/>
            <person name="Ho P.T."/>
            <person name="Jun S."/>
            <person name="Lee S.J."/>
            <person name="Kim Y."/>
            <person name="Won Y.J."/>
        </authorList>
    </citation>
    <scope>NUCLEOTIDE SEQUENCE [LARGE SCALE GENOMIC DNA]</scope>
    <source>
        <strain evidence="1">Wonlab-2016</strain>
    </source>
</reference>
<dbReference type="Proteomes" id="UP001519460">
    <property type="component" value="Unassembled WGS sequence"/>
</dbReference>
<comment type="caution">
    <text evidence="1">The sequence shown here is derived from an EMBL/GenBank/DDBJ whole genome shotgun (WGS) entry which is preliminary data.</text>
</comment>
<name>A0ABD0JRG8_9CAEN</name>
<keyword evidence="2" id="KW-1185">Reference proteome</keyword>
<dbReference type="EMBL" id="JACVVK020000354">
    <property type="protein sequence ID" value="KAK7477299.1"/>
    <property type="molecule type" value="Genomic_DNA"/>
</dbReference>
<evidence type="ECO:0000313" key="1">
    <source>
        <dbReference type="EMBL" id="KAK7477299.1"/>
    </source>
</evidence>
<evidence type="ECO:0000313" key="2">
    <source>
        <dbReference type="Proteomes" id="UP001519460"/>
    </source>
</evidence>
<accession>A0ABD0JRG8</accession>
<gene>
    <name evidence="1" type="ORF">BaRGS_00031487</name>
</gene>
<protein>
    <submittedName>
        <fullName evidence="1">Uncharacterized protein</fullName>
    </submittedName>
</protein>
<dbReference type="AlphaFoldDB" id="A0ABD0JRG8"/>
<organism evidence="1 2">
    <name type="scientific">Batillaria attramentaria</name>
    <dbReference type="NCBI Taxonomy" id="370345"/>
    <lineage>
        <taxon>Eukaryota</taxon>
        <taxon>Metazoa</taxon>
        <taxon>Spiralia</taxon>
        <taxon>Lophotrochozoa</taxon>
        <taxon>Mollusca</taxon>
        <taxon>Gastropoda</taxon>
        <taxon>Caenogastropoda</taxon>
        <taxon>Sorbeoconcha</taxon>
        <taxon>Cerithioidea</taxon>
        <taxon>Batillariidae</taxon>
        <taxon>Batillaria</taxon>
    </lineage>
</organism>
<proteinExistence type="predicted"/>